<dbReference type="InterPro" id="IPR029787">
    <property type="entry name" value="Nucleotide_cyclase"/>
</dbReference>
<feature type="domain" description="EAL" evidence="4">
    <location>
        <begin position="694"/>
        <end position="947"/>
    </location>
</feature>
<dbReference type="SMART" id="SM00091">
    <property type="entry name" value="PAS"/>
    <property type="match status" value="1"/>
</dbReference>
<evidence type="ECO:0000259" key="3">
    <source>
        <dbReference type="PROSITE" id="PS50113"/>
    </source>
</evidence>
<feature type="transmembrane region" description="Helical" evidence="1">
    <location>
        <begin position="20"/>
        <end position="43"/>
    </location>
</feature>
<feature type="domain" description="GGDEF" evidence="5">
    <location>
        <begin position="552"/>
        <end position="685"/>
    </location>
</feature>
<dbReference type="Proteomes" id="UP001339883">
    <property type="component" value="Unassembled WGS sequence"/>
</dbReference>
<dbReference type="PROSITE" id="PS50112">
    <property type="entry name" value="PAS"/>
    <property type="match status" value="1"/>
</dbReference>
<feature type="domain" description="PAC" evidence="3">
    <location>
        <begin position="468"/>
        <end position="520"/>
    </location>
</feature>
<dbReference type="Pfam" id="PF00563">
    <property type="entry name" value="EAL"/>
    <property type="match status" value="1"/>
</dbReference>
<feature type="transmembrane region" description="Helical" evidence="1">
    <location>
        <begin position="146"/>
        <end position="163"/>
    </location>
</feature>
<dbReference type="SUPFAM" id="SSF55785">
    <property type="entry name" value="PYP-like sensor domain (PAS domain)"/>
    <property type="match status" value="1"/>
</dbReference>
<dbReference type="SUPFAM" id="SSF141868">
    <property type="entry name" value="EAL domain-like"/>
    <property type="match status" value="1"/>
</dbReference>
<dbReference type="InterPro" id="IPR001633">
    <property type="entry name" value="EAL_dom"/>
</dbReference>
<proteinExistence type="predicted"/>
<dbReference type="InterPro" id="IPR035919">
    <property type="entry name" value="EAL_sf"/>
</dbReference>
<dbReference type="CDD" id="cd01948">
    <property type="entry name" value="EAL"/>
    <property type="match status" value="1"/>
</dbReference>
<evidence type="ECO:0000259" key="4">
    <source>
        <dbReference type="PROSITE" id="PS50883"/>
    </source>
</evidence>
<dbReference type="PROSITE" id="PS50113">
    <property type="entry name" value="PAC"/>
    <property type="match status" value="1"/>
</dbReference>
<evidence type="ECO:0000313" key="6">
    <source>
        <dbReference type="EMBL" id="MEB5476443.1"/>
    </source>
</evidence>
<protein>
    <submittedName>
        <fullName evidence="6">EAL domain-containing protein</fullName>
    </submittedName>
</protein>
<accession>A0ABU6DRF7</accession>
<dbReference type="RefSeq" id="WP_325774953.1">
    <property type="nucleotide sequence ID" value="NZ_VTDN01000003.1"/>
</dbReference>
<gene>
    <name evidence="6" type="ORF">I2F25_05135</name>
</gene>
<evidence type="ECO:0000313" key="7">
    <source>
        <dbReference type="Proteomes" id="UP001339883"/>
    </source>
</evidence>
<evidence type="ECO:0000256" key="1">
    <source>
        <dbReference type="SAM" id="Phobius"/>
    </source>
</evidence>
<dbReference type="CDD" id="cd01949">
    <property type="entry name" value="GGDEF"/>
    <property type="match status" value="1"/>
</dbReference>
<keyword evidence="7" id="KW-1185">Reference proteome</keyword>
<dbReference type="SMART" id="SM00086">
    <property type="entry name" value="PAC"/>
    <property type="match status" value="2"/>
</dbReference>
<dbReference type="NCBIfam" id="TIGR00229">
    <property type="entry name" value="sensory_box"/>
    <property type="match status" value="1"/>
</dbReference>
<dbReference type="InterPro" id="IPR001610">
    <property type="entry name" value="PAC"/>
</dbReference>
<dbReference type="PANTHER" id="PTHR44757">
    <property type="entry name" value="DIGUANYLATE CYCLASE DGCP"/>
    <property type="match status" value="1"/>
</dbReference>
<dbReference type="Pfam" id="PF00990">
    <property type="entry name" value="GGDEF"/>
    <property type="match status" value="1"/>
</dbReference>
<dbReference type="EMBL" id="VTDN01000003">
    <property type="protein sequence ID" value="MEB5476443.1"/>
    <property type="molecule type" value="Genomic_DNA"/>
</dbReference>
<dbReference type="Pfam" id="PF13426">
    <property type="entry name" value="PAS_9"/>
    <property type="match status" value="1"/>
</dbReference>
<dbReference type="Gene3D" id="3.30.70.270">
    <property type="match status" value="1"/>
</dbReference>
<dbReference type="InterPro" id="IPR000014">
    <property type="entry name" value="PAS"/>
</dbReference>
<dbReference type="InterPro" id="IPR052155">
    <property type="entry name" value="Biofilm_reg_signaling"/>
</dbReference>
<keyword evidence="1" id="KW-1133">Transmembrane helix</keyword>
<dbReference type="InterPro" id="IPR000700">
    <property type="entry name" value="PAS-assoc_C"/>
</dbReference>
<dbReference type="InterPro" id="IPR043128">
    <property type="entry name" value="Rev_trsase/Diguanyl_cyclase"/>
</dbReference>
<organism evidence="6 7">
    <name type="scientific">Acinetobacter pollinis</name>
    <dbReference type="NCBI Taxonomy" id="2605270"/>
    <lineage>
        <taxon>Bacteria</taxon>
        <taxon>Pseudomonadati</taxon>
        <taxon>Pseudomonadota</taxon>
        <taxon>Gammaproteobacteria</taxon>
        <taxon>Moraxellales</taxon>
        <taxon>Moraxellaceae</taxon>
        <taxon>Acinetobacter</taxon>
    </lineage>
</organism>
<dbReference type="Gene3D" id="3.20.20.450">
    <property type="entry name" value="EAL domain"/>
    <property type="match status" value="1"/>
</dbReference>
<dbReference type="SMART" id="SM00267">
    <property type="entry name" value="GGDEF"/>
    <property type="match status" value="1"/>
</dbReference>
<dbReference type="InterPro" id="IPR000160">
    <property type="entry name" value="GGDEF_dom"/>
</dbReference>
<dbReference type="CDD" id="cd00130">
    <property type="entry name" value="PAS"/>
    <property type="match status" value="1"/>
</dbReference>
<evidence type="ECO:0000259" key="2">
    <source>
        <dbReference type="PROSITE" id="PS50112"/>
    </source>
</evidence>
<reference evidence="6 7" key="1">
    <citation type="submission" date="2019-08" db="EMBL/GenBank/DDBJ databases">
        <title>Five species of Acinetobacter isolated from floral nectar and animal pollinators.</title>
        <authorList>
            <person name="Hendry T.A."/>
        </authorList>
    </citation>
    <scope>NUCLEOTIDE SEQUENCE [LARGE SCALE GENOMIC DNA]</scope>
    <source>
        <strain evidence="6 7">MD18.27</strain>
    </source>
</reference>
<evidence type="ECO:0000259" key="5">
    <source>
        <dbReference type="PROSITE" id="PS50887"/>
    </source>
</evidence>
<dbReference type="SUPFAM" id="SSF55073">
    <property type="entry name" value="Nucleotide cyclase"/>
    <property type="match status" value="1"/>
</dbReference>
<sequence>MSFRQNDIQQKEIIAYQVEYSSPLIISFIYSILIVNIFIAVNFNFRFPDYINCINFSISINFFILLLSLLGIRISLKKQFDTQNLYFIHKIICLSIGICLGLLIYTLYIYIPLHHQYLQVHDIFYIVLILLVAVLLSSLSYLTQRLVYFFLVVLPTCFPILLIQPTQEAPSNSFIPVSLNFIFMMVCLCAISVNRGHKKHTKRMLEQKKLTTYHNNKLKKLQSINQKLSLQLNTSYSLEKELSQKNENLINQYIHGMKQHVYDYNQLFEKQCFIMELTHRTSAIHTWEWNILESTLEVNNQFFSKLQNDATISMQLSEIVHVNDLKNLVSQLTKHFTKQRNFFECRCRIKYKNQWVWGALVGQVTRTHTKTQEPITMLGIFKNIEKEKRNQDRIEQSVQITQYIDVGIITLDANLNYTDANPFFCTMTGLSKNQIIGRGLFDITDDYHTQQRSLHYSITDELLKNSQFKGEFEETFMSGKRISIRCHIHAIKDRDEHIIQYIGIISDLTDYKQQEQRLDYLENYDVTTQLPNRFYYNYKLYQFLITHRENVKKVAIIYLSIDRFHALEEFLGNKITGMLLRHVAKRLKTLNPHAFMIAYLNREEFAIVYELNHLRPSIQQLCGDIIAGFAQPFSFEEQELILTVSLGVTLYPEHALDFDQLNHHASHALRQAQHLGGNTVQYYAQEKNGSYIQDLNLENELRQAIKNGELEVYYQPKIHLKEHIISGFEALIRWNHPRQGLLSPAYFLPFAKQTSLISDIGRYVIEASIKQLKAWELEGLPPVTISINVDPQQLYRGQLLHIIDTFLEKYQVDGKYLELEITESSLIEKTLYVQSLLQQLKQRHIALSLDDFGTGYSSLAYLTEFPFDIIKIDRQFIQNMDQISQKAILNAIIAMGKAMDLKIVAEGVETKEQLEFFRQKECDIVQGYIYSKPLSPNNASDYLKHFLSEQ</sequence>
<feature type="transmembrane region" description="Helical" evidence="1">
    <location>
        <begin position="175"/>
        <end position="194"/>
    </location>
</feature>
<name>A0ABU6DRF7_9GAMM</name>
<keyword evidence="1" id="KW-0812">Transmembrane</keyword>
<dbReference type="InterPro" id="IPR035965">
    <property type="entry name" value="PAS-like_dom_sf"/>
</dbReference>
<feature type="transmembrane region" description="Helical" evidence="1">
    <location>
        <begin position="49"/>
        <end position="70"/>
    </location>
</feature>
<keyword evidence="1" id="KW-0472">Membrane</keyword>
<comment type="caution">
    <text evidence="6">The sequence shown here is derived from an EMBL/GenBank/DDBJ whole genome shotgun (WGS) entry which is preliminary data.</text>
</comment>
<dbReference type="NCBIfam" id="TIGR00254">
    <property type="entry name" value="GGDEF"/>
    <property type="match status" value="1"/>
</dbReference>
<feature type="domain" description="PAS" evidence="2">
    <location>
        <begin position="390"/>
        <end position="466"/>
    </location>
</feature>
<feature type="transmembrane region" description="Helical" evidence="1">
    <location>
        <begin position="123"/>
        <end position="139"/>
    </location>
</feature>
<dbReference type="SMART" id="SM00052">
    <property type="entry name" value="EAL"/>
    <property type="match status" value="1"/>
</dbReference>
<dbReference type="PROSITE" id="PS50887">
    <property type="entry name" value="GGDEF"/>
    <property type="match status" value="1"/>
</dbReference>
<feature type="transmembrane region" description="Helical" evidence="1">
    <location>
        <begin position="91"/>
        <end position="111"/>
    </location>
</feature>
<dbReference type="PROSITE" id="PS50883">
    <property type="entry name" value="EAL"/>
    <property type="match status" value="1"/>
</dbReference>
<dbReference type="PANTHER" id="PTHR44757:SF2">
    <property type="entry name" value="BIOFILM ARCHITECTURE MAINTENANCE PROTEIN MBAA"/>
    <property type="match status" value="1"/>
</dbReference>
<dbReference type="Gene3D" id="3.30.450.20">
    <property type="entry name" value="PAS domain"/>
    <property type="match status" value="2"/>
</dbReference>